<keyword evidence="2" id="KW-0472">Membrane</keyword>
<dbReference type="EMBL" id="JAHJDP010000087">
    <property type="protein sequence ID" value="MBU2692210.1"/>
    <property type="molecule type" value="Genomic_DNA"/>
</dbReference>
<evidence type="ECO:0000313" key="3">
    <source>
        <dbReference type="EMBL" id="MBU2692210.1"/>
    </source>
</evidence>
<feature type="transmembrane region" description="Helical" evidence="2">
    <location>
        <begin position="25"/>
        <end position="45"/>
    </location>
</feature>
<dbReference type="Proteomes" id="UP000777784">
    <property type="component" value="Unassembled WGS sequence"/>
</dbReference>
<protein>
    <submittedName>
        <fullName evidence="3">Uncharacterized protein</fullName>
    </submittedName>
</protein>
<sequence>MTDMTRISNLSAPRRDPAAKPPSGWLWFGIGILLLLGSLAFSILLPREPIGKLERSLAPIDMTIEATSDATGEIEGSENP</sequence>
<keyword evidence="2" id="KW-0812">Transmembrane</keyword>
<proteinExistence type="predicted"/>
<reference evidence="3" key="1">
    <citation type="submission" date="2021-05" db="EMBL/GenBank/DDBJ databases">
        <title>Energy efficiency and biological interactions define the core microbiome of deep oligotrophic groundwater.</title>
        <authorList>
            <person name="Mehrshad M."/>
            <person name="Lopez-Fernandez M."/>
            <person name="Bell E."/>
            <person name="Bernier-Latmani R."/>
            <person name="Bertilsson S."/>
            <person name="Dopson M."/>
        </authorList>
    </citation>
    <scope>NUCLEOTIDE SEQUENCE</scope>
    <source>
        <strain evidence="3">Modern_marine.mb.64</strain>
    </source>
</reference>
<organism evidence="3 4">
    <name type="scientific">Eiseniibacteriota bacterium</name>
    <dbReference type="NCBI Taxonomy" id="2212470"/>
    <lineage>
        <taxon>Bacteria</taxon>
        <taxon>Candidatus Eiseniibacteriota</taxon>
    </lineage>
</organism>
<evidence type="ECO:0000256" key="1">
    <source>
        <dbReference type="SAM" id="MobiDB-lite"/>
    </source>
</evidence>
<feature type="compositionally biased region" description="Polar residues" evidence="1">
    <location>
        <begin position="1"/>
        <end position="11"/>
    </location>
</feature>
<name>A0A948RW99_UNCEI</name>
<dbReference type="AlphaFoldDB" id="A0A948RW99"/>
<keyword evidence="2" id="KW-1133">Transmembrane helix</keyword>
<evidence type="ECO:0000313" key="4">
    <source>
        <dbReference type="Proteomes" id="UP000777784"/>
    </source>
</evidence>
<feature type="region of interest" description="Disordered" evidence="1">
    <location>
        <begin position="1"/>
        <end position="21"/>
    </location>
</feature>
<accession>A0A948RW99</accession>
<evidence type="ECO:0000256" key="2">
    <source>
        <dbReference type="SAM" id="Phobius"/>
    </source>
</evidence>
<comment type="caution">
    <text evidence="3">The sequence shown here is derived from an EMBL/GenBank/DDBJ whole genome shotgun (WGS) entry which is preliminary data.</text>
</comment>
<gene>
    <name evidence="3" type="ORF">KJ970_14910</name>
</gene>